<evidence type="ECO:0000313" key="8">
    <source>
        <dbReference type="EMBL" id="QGQ96619.1"/>
    </source>
</evidence>
<dbReference type="PANTHER" id="PTHR43133">
    <property type="entry name" value="RNA POLYMERASE ECF-TYPE SIGMA FACTO"/>
    <property type="match status" value="1"/>
</dbReference>
<dbReference type="SUPFAM" id="SSF88659">
    <property type="entry name" value="Sigma3 and sigma4 domains of RNA polymerase sigma factors"/>
    <property type="match status" value="1"/>
</dbReference>
<evidence type="ECO:0000256" key="1">
    <source>
        <dbReference type="ARBA" id="ARBA00010641"/>
    </source>
</evidence>
<proteinExistence type="inferred from homology"/>
<dbReference type="KEGG" id="ppsc:EHS13_17925"/>
<dbReference type="GO" id="GO:0003677">
    <property type="term" value="F:DNA binding"/>
    <property type="evidence" value="ECO:0007669"/>
    <property type="project" value="InterPro"/>
</dbReference>
<dbReference type="NCBIfam" id="TIGR02959">
    <property type="entry name" value="SigZ"/>
    <property type="match status" value="1"/>
</dbReference>
<comment type="similarity">
    <text evidence="1">Belongs to the sigma-70 factor family. ECF subfamily.</text>
</comment>
<dbReference type="SUPFAM" id="SSF88946">
    <property type="entry name" value="Sigma2 domain of RNA polymerase sigma factors"/>
    <property type="match status" value="1"/>
</dbReference>
<dbReference type="InterPro" id="IPR039425">
    <property type="entry name" value="RNA_pol_sigma-70-like"/>
</dbReference>
<evidence type="ECO:0000313" key="9">
    <source>
        <dbReference type="Proteomes" id="UP000426246"/>
    </source>
</evidence>
<protein>
    <recommendedName>
        <fullName evidence="5">RNA polymerase sigma factor SigZ</fullName>
    </recommendedName>
</protein>
<evidence type="ECO:0000256" key="2">
    <source>
        <dbReference type="ARBA" id="ARBA00023015"/>
    </source>
</evidence>
<dbReference type="InterPro" id="IPR013325">
    <property type="entry name" value="RNA_pol_sigma_r2"/>
</dbReference>
<dbReference type="AlphaFoldDB" id="A0A6B8RKQ4"/>
<dbReference type="NCBIfam" id="NF007215">
    <property type="entry name" value="PRK09637.1"/>
    <property type="match status" value="1"/>
</dbReference>
<dbReference type="Pfam" id="PF08281">
    <property type="entry name" value="Sigma70_r4_2"/>
    <property type="match status" value="1"/>
</dbReference>
<dbReference type="Proteomes" id="UP000426246">
    <property type="component" value="Chromosome"/>
</dbReference>
<dbReference type="Pfam" id="PF04542">
    <property type="entry name" value="Sigma70_r2"/>
    <property type="match status" value="1"/>
</dbReference>
<feature type="domain" description="RNA polymerase sigma-70 region 2" evidence="6">
    <location>
        <begin position="8"/>
        <end position="73"/>
    </location>
</feature>
<keyword evidence="2" id="KW-0805">Transcription regulation</keyword>
<dbReference type="EMBL" id="CP034235">
    <property type="protein sequence ID" value="QGQ96619.1"/>
    <property type="molecule type" value="Genomic_DNA"/>
</dbReference>
<dbReference type="InterPro" id="IPR013249">
    <property type="entry name" value="RNA_pol_sigma70_r4_t2"/>
</dbReference>
<organism evidence="8 9">
    <name type="scientific">Paenibacillus psychroresistens</name>
    <dbReference type="NCBI Taxonomy" id="1778678"/>
    <lineage>
        <taxon>Bacteria</taxon>
        <taxon>Bacillati</taxon>
        <taxon>Bacillota</taxon>
        <taxon>Bacilli</taxon>
        <taxon>Bacillales</taxon>
        <taxon>Paenibacillaceae</taxon>
        <taxon>Paenibacillus</taxon>
    </lineage>
</organism>
<dbReference type="GO" id="GO:0006352">
    <property type="term" value="P:DNA-templated transcription initiation"/>
    <property type="evidence" value="ECO:0007669"/>
    <property type="project" value="InterPro"/>
</dbReference>
<keyword evidence="3" id="KW-0731">Sigma factor</keyword>
<dbReference type="PANTHER" id="PTHR43133:SF62">
    <property type="entry name" value="RNA POLYMERASE SIGMA FACTOR SIGZ"/>
    <property type="match status" value="1"/>
</dbReference>
<reference evidence="9" key="1">
    <citation type="submission" date="2018-11" db="EMBL/GenBank/DDBJ databases">
        <title>Complete genome sequence of Paenibacillus sp. ML311-T8.</title>
        <authorList>
            <person name="Nam Y.-D."/>
            <person name="Kang J."/>
            <person name="Chung W.-H."/>
            <person name="Park Y.S."/>
        </authorList>
    </citation>
    <scope>NUCLEOTIDE SEQUENCE [LARGE SCALE GENOMIC DNA]</scope>
    <source>
        <strain evidence="9">ML311-T8</strain>
    </source>
</reference>
<dbReference type="Gene3D" id="1.10.1740.10">
    <property type="match status" value="1"/>
</dbReference>
<name>A0A6B8RKQ4_9BACL</name>
<dbReference type="GO" id="GO:0016987">
    <property type="term" value="F:sigma factor activity"/>
    <property type="evidence" value="ECO:0007669"/>
    <property type="project" value="UniProtKB-KW"/>
</dbReference>
<dbReference type="RefSeq" id="WP_155701691.1">
    <property type="nucleotide sequence ID" value="NZ_CP034235.1"/>
</dbReference>
<dbReference type="OrthoDB" id="9784984at2"/>
<evidence type="ECO:0000256" key="4">
    <source>
        <dbReference type="ARBA" id="ARBA00023163"/>
    </source>
</evidence>
<dbReference type="Gene3D" id="1.10.10.10">
    <property type="entry name" value="Winged helix-like DNA-binding domain superfamily/Winged helix DNA-binding domain"/>
    <property type="match status" value="1"/>
</dbReference>
<dbReference type="NCBIfam" id="TIGR02937">
    <property type="entry name" value="sigma70-ECF"/>
    <property type="match status" value="1"/>
</dbReference>
<evidence type="ECO:0000259" key="6">
    <source>
        <dbReference type="Pfam" id="PF04542"/>
    </source>
</evidence>
<accession>A0A6B8RKQ4</accession>
<feature type="domain" description="RNA polymerase sigma factor 70 region 4 type 2" evidence="7">
    <location>
        <begin position="102"/>
        <end position="153"/>
    </location>
</feature>
<evidence type="ECO:0000259" key="7">
    <source>
        <dbReference type="Pfam" id="PF08281"/>
    </source>
</evidence>
<dbReference type="InterPro" id="IPR014284">
    <property type="entry name" value="RNA_pol_sigma-70_dom"/>
</dbReference>
<keyword evidence="4" id="KW-0804">Transcription</keyword>
<evidence type="ECO:0000256" key="5">
    <source>
        <dbReference type="NCBIfam" id="TIGR02959"/>
    </source>
</evidence>
<dbReference type="InterPro" id="IPR036388">
    <property type="entry name" value="WH-like_DNA-bd_sf"/>
</dbReference>
<dbReference type="InterPro" id="IPR014304">
    <property type="entry name" value="RNA_pol_sigma-Z"/>
</dbReference>
<dbReference type="InterPro" id="IPR013324">
    <property type="entry name" value="RNA_pol_sigma_r3/r4-like"/>
</dbReference>
<evidence type="ECO:0000256" key="3">
    <source>
        <dbReference type="ARBA" id="ARBA00023082"/>
    </source>
</evidence>
<keyword evidence="9" id="KW-1185">Reference proteome</keyword>
<sequence>MQSEKVWRSFSDPLKQFIGKRVSNEFDTDDILQDVFIKIHLHINNLQDDKNIHSWIYQITRHTIIDFYRRRKRDSSSTQTIIEQEDLFFPDSSDAHVELAKCLKEMVNDLPVAYRDAIQSTEFEGMTQKELGTKMGLSLSGAKSRVQRARGKLQEMLLTCCQIELDRRGTVISYTPYKVGCADNCTSNPKSVK</sequence>
<dbReference type="InterPro" id="IPR007627">
    <property type="entry name" value="RNA_pol_sigma70_r2"/>
</dbReference>
<gene>
    <name evidence="8" type="primary">sigZ</name>
    <name evidence="8" type="ORF">EHS13_17925</name>
</gene>
<dbReference type="CDD" id="cd06171">
    <property type="entry name" value="Sigma70_r4"/>
    <property type="match status" value="1"/>
</dbReference>